<dbReference type="Proteomes" id="UP001058569">
    <property type="component" value="Chromosome"/>
</dbReference>
<evidence type="ECO:0008006" key="3">
    <source>
        <dbReference type="Google" id="ProtNLM"/>
    </source>
</evidence>
<organism evidence="1 2">
    <name type="scientific">Mycoplasmopsis caviae</name>
    <dbReference type="NCBI Taxonomy" id="55603"/>
    <lineage>
        <taxon>Bacteria</taxon>
        <taxon>Bacillati</taxon>
        <taxon>Mycoplasmatota</taxon>
        <taxon>Mycoplasmoidales</taxon>
        <taxon>Metamycoplasmataceae</taxon>
        <taxon>Mycoplasmopsis</taxon>
    </lineage>
</organism>
<evidence type="ECO:0000313" key="1">
    <source>
        <dbReference type="EMBL" id="UUD34779.1"/>
    </source>
</evidence>
<sequence length="101" mass="11886">MEILCDERLDIIKHLNNRLSELIDRNLEEAFYDVTTVYFESFTADDFRIFGFSKDLKVNQTQVVLGLMIDANGIPISYKLFPEIQAILRLLSLLYRKLRKI</sequence>
<dbReference type="RefSeq" id="WP_256553097.1">
    <property type="nucleotide sequence ID" value="NZ_CP101806.1"/>
</dbReference>
<accession>A0ABY5IXF7</accession>
<proteinExistence type="predicted"/>
<dbReference type="EMBL" id="CP101806">
    <property type="protein sequence ID" value="UUD34779.1"/>
    <property type="molecule type" value="Genomic_DNA"/>
</dbReference>
<keyword evidence="2" id="KW-1185">Reference proteome</keyword>
<gene>
    <name evidence="1" type="ORF">NPA07_03065</name>
</gene>
<reference evidence="1" key="1">
    <citation type="submission" date="2022-07" db="EMBL/GenBank/DDBJ databases">
        <title>Complete genome of Mycoplasma caviae type strain G122.</title>
        <authorList>
            <person name="Spergser J."/>
        </authorList>
    </citation>
    <scope>NUCLEOTIDE SEQUENCE</scope>
    <source>
        <strain evidence="1">G122</strain>
    </source>
</reference>
<evidence type="ECO:0000313" key="2">
    <source>
        <dbReference type="Proteomes" id="UP001058569"/>
    </source>
</evidence>
<name>A0ABY5IXF7_9BACT</name>
<protein>
    <recommendedName>
        <fullName evidence="3">Transposase</fullName>
    </recommendedName>
</protein>